<feature type="compositionally biased region" description="Polar residues" evidence="1">
    <location>
        <begin position="15"/>
        <end position="27"/>
    </location>
</feature>
<feature type="region of interest" description="Disordered" evidence="1">
    <location>
        <begin position="1"/>
        <end position="51"/>
    </location>
</feature>
<dbReference type="GeneID" id="39582735"/>
<dbReference type="RefSeq" id="XP_028465854.1">
    <property type="nucleotide sequence ID" value="XM_028614257.1"/>
</dbReference>
<feature type="compositionally biased region" description="Basic and acidic residues" evidence="1">
    <location>
        <begin position="1"/>
        <end position="10"/>
    </location>
</feature>
<gene>
    <name evidence="2" type="ORF">SODALDRAFT_360374</name>
</gene>
<reference evidence="2 3" key="1">
    <citation type="journal article" date="2018" name="Mol. Ecol.">
        <title>The obligate alkalophilic soda-lake fungus Sodiomyces alkalinus has shifted to a protein diet.</title>
        <authorList>
            <person name="Grum-Grzhimaylo A.A."/>
            <person name="Falkoski D.L."/>
            <person name="van den Heuvel J."/>
            <person name="Valero-Jimenez C.A."/>
            <person name="Min B."/>
            <person name="Choi I.G."/>
            <person name="Lipzen A."/>
            <person name="Daum C.G."/>
            <person name="Aanen D.K."/>
            <person name="Tsang A."/>
            <person name="Henrissat B."/>
            <person name="Bilanenko E.N."/>
            <person name="de Vries R.P."/>
            <person name="van Kan J.A.L."/>
            <person name="Grigoriev I.V."/>
            <person name="Debets A.J.M."/>
        </authorList>
    </citation>
    <scope>NUCLEOTIDE SEQUENCE [LARGE SCALE GENOMIC DNA]</scope>
    <source>
        <strain evidence="2 3">F11</strain>
    </source>
</reference>
<dbReference type="EMBL" id="ML119056">
    <property type="protein sequence ID" value="ROT38048.1"/>
    <property type="molecule type" value="Genomic_DNA"/>
</dbReference>
<accession>A0A3N2PU49</accession>
<dbReference type="AlphaFoldDB" id="A0A3N2PU49"/>
<proteinExistence type="predicted"/>
<name>A0A3N2PU49_SODAK</name>
<keyword evidence="3" id="KW-1185">Reference proteome</keyword>
<sequence length="326" mass="35776">METGQGKKETGSIAGCSSNSPAETTKWSKGRNANVKRRIGQSATVDNNSGHEKSAFLSGWIPTAHMIGTNSPFPILHSPFPLLPLPYVGAGVACLSFVRGLASPSSRLGKLKSRGGLAGFTEGGQSTTEYAYMISQYAINDESMAATENSNKGYEEFTAWAEPSRSRKGTAPEEALTRHLYFWIEIRSLECVSEVPASIVIVPQIRRYHGKTSTRYDWGKTFRLSHPAASPALHCEPIKAPIRHPHPPPSPPAIAQLGTLTHTPLPIYTPLRRYGVVRPWYRLQNYNPETPREREVAGLGIRTLGPASPHPRQIKSWKSAPPSVRF</sequence>
<feature type="region of interest" description="Disordered" evidence="1">
    <location>
        <begin position="302"/>
        <end position="326"/>
    </location>
</feature>
<evidence type="ECO:0000313" key="2">
    <source>
        <dbReference type="EMBL" id="ROT38048.1"/>
    </source>
</evidence>
<dbReference type="Proteomes" id="UP000272025">
    <property type="component" value="Unassembled WGS sequence"/>
</dbReference>
<organism evidence="2 3">
    <name type="scientific">Sodiomyces alkalinus (strain CBS 110278 / VKM F-3762 / F11)</name>
    <name type="common">Alkaliphilic filamentous fungus</name>
    <dbReference type="NCBI Taxonomy" id="1314773"/>
    <lineage>
        <taxon>Eukaryota</taxon>
        <taxon>Fungi</taxon>
        <taxon>Dikarya</taxon>
        <taxon>Ascomycota</taxon>
        <taxon>Pezizomycotina</taxon>
        <taxon>Sordariomycetes</taxon>
        <taxon>Hypocreomycetidae</taxon>
        <taxon>Glomerellales</taxon>
        <taxon>Plectosphaerellaceae</taxon>
        <taxon>Sodiomyces</taxon>
    </lineage>
</organism>
<evidence type="ECO:0000256" key="1">
    <source>
        <dbReference type="SAM" id="MobiDB-lite"/>
    </source>
</evidence>
<evidence type="ECO:0000313" key="3">
    <source>
        <dbReference type="Proteomes" id="UP000272025"/>
    </source>
</evidence>
<protein>
    <submittedName>
        <fullName evidence="2">Uncharacterized protein</fullName>
    </submittedName>
</protein>